<feature type="domain" description="D-isomer specific 2-hydroxyacid dehydrogenase NAD-binding" evidence="5">
    <location>
        <begin position="105"/>
        <end position="276"/>
    </location>
</feature>
<dbReference type="PANTHER" id="PTHR10996">
    <property type="entry name" value="2-HYDROXYACID DEHYDROGENASE-RELATED"/>
    <property type="match status" value="1"/>
</dbReference>
<keyword evidence="1 3" id="KW-0560">Oxidoreductase</keyword>
<dbReference type="SUPFAM" id="SSF51735">
    <property type="entry name" value="NAD(P)-binding Rossmann-fold domains"/>
    <property type="match status" value="1"/>
</dbReference>
<dbReference type="PANTHER" id="PTHR10996:SF178">
    <property type="entry name" value="2-HYDROXYACID DEHYDROGENASE YGL185C-RELATED"/>
    <property type="match status" value="1"/>
</dbReference>
<dbReference type="SUPFAM" id="SSF52283">
    <property type="entry name" value="Formate/glycerate dehydrogenase catalytic domain-like"/>
    <property type="match status" value="1"/>
</dbReference>
<organism evidence="6 7">
    <name type="scientific">Brevundimonas terrae</name>
    <dbReference type="NCBI Taxonomy" id="363631"/>
    <lineage>
        <taxon>Bacteria</taxon>
        <taxon>Pseudomonadati</taxon>
        <taxon>Pseudomonadota</taxon>
        <taxon>Alphaproteobacteria</taxon>
        <taxon>Caulobacterales</taxon>
        <taxon>Caulobacteraceae</taxon>
        <taxon>Brevundimonas</taxon>
    </lineage>
</organism>
<dbReference type="EMBL" id="BAAAEJ010000007">
    <property type="protein sequence ID" value="GAA0392833.1"/>
    <property type="molecule type" value="Genomic_DNA"/>
</dbReference>
<dbReference type="Gene3D" id="3.40.50.720">
    <property type="entry name" value="NAD(P)-binding Rossmann-like Domain"/>
    <property type="match status" value="2"/>
</dbReference>
<dbReference type="Pfam" id="PF00389">
    <property type="entry name" value="2-Hacid_dh"/>
    <property type="match status" value="1"/>
</dbReference>
<keyword evidence="2" id="KW-0520">NAD</keyword>
<evidence type="ECO:0000259" key="5">
    <source>
        <dbReference type="Pfam" id="PF02826"/>
    </source>
</evidence>
<comment type="caution">
    <text evidence="6">The sequence shown here is derived from an EMBL/GenBank/DDBJ whole genome shotgun (WGS) entry which is preliminary data.</text>
</comment>
<protein>
    <submittedName>
        <fullName evidence="6">2-hydroxyacid dehydrogenase</fullName>
    </submittedName>
</protein>
<feature type="domain" description="D-isomer specific 2-hydroxyacid dehydrogenase catalytic" evidence="4">
    <location>
        <begin position="37"/>
        <end position="307"/>
    </location>
</feature>
<evidence type="ECO:0000256" key="2">
    <source>
        <dbReference type="ARBA" id="ARBA00023027"/>
    </source>
</evidence>
<evidence type="ECO:0000256" key="3">
    <source>
        <dbReference type="RuleBase" id="RU003719"/>
    </source>
</evidence>
<evidence type="ECO:0000259" key="4">
    <source>
        <dbReference type="Pfam" id="PF00389"/>
    </source>
</evidence>
<reference evidence="7" key="1">
    <citation type="journal article" date="2019" name="Int. J. Syst. Evol. Microbiol.">
        <title>The Global Catalogue of Microorganisms (GCM) 10K type strain sequencing project: providing services to taxonomists for standard genome sequencing and annotation.</title>
        <authorList>
            <consortium name="The Broad Institute Genomics Platform"/>
            <consortium name="The Broad Institute Genome Sequencing Center for Infectious Disease"/>
            <person name="Wu L."/>
            <person name="Ma J."/>
        </authorList>
    </citation>
    <scope>NUCLEOTIDE SEQUENCE [LARGE SCALE GENOMIC DNA]</scope>
    <source>
        <strain evidence="7">JCM 13476</strain>
    </source>
</reference>
<accession>A0ABP3I7A0</accession>
<dbReference type="Proteomes" id="UP001500791">
    <property type="component" value="Unassembled WGS sequence"/>
</dbReference>
<dbReference type="Pfam" id="PF02826">
    <property type="entry name" value="2-Hacid_dh_C"/>
    <property type="match status" value="1"/>
</dbReference>
<proteinExistence type="inferred from homology"/>
<dbReference type="InterPro" id="IPR006139">
    <property type="entry name" value="D-isomer_2_OHA_DH_cat_dom"/>
</dbReference>
<comment type="similarity">
    <text evidence="3">Belongs to the D-isomer specific 2-hydroxyacid dehydrogenase family.</text>
</comment>
<dbReference type="CDD" id="cd12156">
    <property type="entry name" value="HPPR"/>
    <property type="match status" value="1"/>
</dbReference>
<evidence type="ECO:0000256" key="1">
    <source>
        <dbReference type="ARBA" id="ARBA00023002"/>
    </source>
</evidence>
<sequence>MTQRPALLITPRHLGPLSAFLESSYDVYRLWEGPPTEAAPDIRVVITAGEYPLGHELLEKLPNLSLVACFTAGFEGIDLDWCRANNIPVTHAPNVNHEDVADHAMGLIIGSRRNIVSGDRLMRKGEWTPELRLLTPSLRHQKLGIVGLGAIGQAVARRAEAFGMEVSWWGPRSKDVKWPRTESLMELASTCDILVVACRADDSNRHLVGADVIKALGPHGLLVNVSRGQLVDESALIEALKSGQLGAAALDVFEVEPTPAEQWAGVPNLVITPHTGGATSEAVQGMLMLLLQNLSAHFAGEALITPV</sequence>
<evidence type="ECO:0000313" key="6">
    <source>
        <dbReference type="EMBL" id="GAA0392833.1"/>
    </source>
</evidence>
<gene>
    <name evidence="6" type="ORF">GCM10009093_19270</name>
</gene>
<dbReference type="RefSeq" id="WP_167177181.1">
    <property type="nucleotide sequence ID" value="NZ_BAAAEJ010000007.1"/>
</dbReference>
<name>A0ABP3I7A0_9CAUL</name>
<keyword evidence="7" id="KW-1185">Reference proteome</keyword>
<evidence type="ECO:0000313" key="7">
    <source>
        <dbReference type="Proteomes" id="UP001500791"/>
    </source>
</evidence>
<dbReference type="InterPro" id="IPR036291">
    <property type="entry name" value="NAD(P)-bd_dom_sf"/>
</dbReference>
<dbReference type="InterPro" id="IPR006140">
    <property type="entry name" value="D-isomer_DH_NAD-bd"/>
</dbReference>
<dbReference type="InterPro" id="IPR050223">
    <property type="entry name" value="D-isomer_2-hydroxyacid_DH"/>
</dbReference>